<dbReference type="GO" id="GO:0033314">
    <property type="term" value="P:mitotic DNA replication checkpoint signaling"/>
    <property type="evidence" value="ECO:0007669"/>
    <property type="project" value="TreeGrafter"/>
</dbReference>
<evidence type="ECO:0000313" key="2">
    <source>
        <dbReference type="Proteomes" id="UP000051530"/>
    </source>
</evidence>
<evidence type="ECO:0000313" key="1">
    <source>
        <dbReference type="EMBL" id="KRH92693.1"/>
    </source>
</evidence>
<dbReference type="EMBL" id="LGUB01000746">
    <property type="protein sequence ID" value="KRH92693.1"/>
    <property type="molecule type" value="Genomic_DNA"/>
</dbReference>
<dbReference type="VEuPathDB" id="MicrosporidiaDB:M153_34630001341"/>
<name>A0A0R0LXT2_9MICR</name>
<accession>A0A0R0LXT2</accession>
<organism evidence="1 2">
    <name type="scientific">Pseudoloma neurophilia</name>
    <dbReference type="NCBI Taxonomy" id="146866"/>
    <lineage>
        <taxon>Eukaryota</taxon>
        <taxon>Fungi</taxon>
        <taxon>Fungi incertae sedis</taxon>
        <taxon>Microsporidia</taxon>
        <taxon>Pseudoloma</taxon>
    </lineage>
</organism>
<dbReference type="InterPro" id="IPR027417">
    <property type="entry name" value="P-loop_NTPase"/>
</dbReference>
<dbReference type="InterPro" id="IPR050311">
    <property type="entry name" value="ORC1/CDC6"/>
</dbReference>
<dbReference type="PANTHER" id="PTHR10763:SF26">
    <property type="entry name" value="CELL DIVISION CONTROL PROTEIN 6 HOMOLOG"/>
    <property type="match status" value="1"/>
</dbReference>
<dbReference type="OrthoDB" id="1926878at2759"/>
<dbReference type="SUPFAM" id="SSF52540">
    <property type="entry name" value="P-loop containing nucleoside triphosphate hydrolases"/>
    <property type="match status" value="1"/>
</dbReference>
<keyword evidence="2" id="KW-1185">Reference proteome</keyword>
<dbReference type="GO" id="GO:0003688">
    <property type="term" value="F:DNA replication origin binding"/>
    <property type="evidence" value="ECO:0007669"/>
    <property type="project" value="TreeGrafter"/>
</dbReference>
<proteinExistence type="predicted"/>
<protein>
    <submittedName>
        <fullName evidence="1">Uncharacterized protein</fullName>
    </submittedName>
</protein>
<dbReference type="Gene3D" id="1.10.8.60">
    <property type="match status" value="1"/>
</dbReference>
<dbReference type="PANTHER" id="PTHR10763">
    <property type="entry name" value="CELL DIVISION CONTROL PROTEIN 6-RELATED"/>
    <property type="match status" value="1"/>
</dbReference>
<reference evidence="1 2" key="1">
    <citation type="submission" date="2015-07" db="EMBL/GenBank/DDBJ databases">
        <title>The genome of Pseudoloma neurophilia, a relevant intracellular parasite of the zebrafish.</title>
        <authorList>
            <person name="Ndikumana S."/>
            <person name="Pelin A."/>
            <person name="Sanders J."/>
            <person name="Corradi N."/>
        </authorList>
    </citation>
    <scope>NUCLEOTIDE SEQUENCE [LARGE SCALE GENOMIC DNA]</scope>
    <source>
        <strain evidence="1 2">MK1</strain>
    </source>
</reference>
<sequence length="242" mass="28516">MASRKTSIIKNMTSVEDVFLRETEKNEIKKFPNSKSKILHIAGSPGNGKTVTVKYVLKDQKYFYINYLTDNKIPVITDKIIVFDEFDKFYNNKRSECLNFLQEYSHKKIITISNDLLFNKNNLVFKPYDKNEIIQIVKKKMTSDRIDDILINVVALKETNDLRKVLNTFNSLLTEKQDNITLKDLNNTQKRRPSIHQQIISEIKQENTEKRQAFKNYIGKCKTLKISELNRIDFYSIFENIE</sequence>
<gene>
    <name evidence="1" type="ORF">M153_34630001341</name>
</gene>
<dbReference type="Proteomes" id="UP000051530">
    <property type="component" value="Unassembled WGS sequence"/>
</dbReference>
<comment type="caution">
    <text evidence="1">The sequence shown here is derived from an EMBL/GenBank/DDBJ whole genome shotgun (WGS) entry which is preliminary data.</text>
</comment>
<dbReference type="AlphaFoldDB" id="A0A0R0LXT2"/>
<dbReference type="GO" id="GO:0006270">
    <property type="term" value="P:DNA replication initiation"/>
    <property type="evidence" value="ECO:0007669"/>
    <property type="project" value="TreeGrafter"/>
</dbReference>